<comment type="caution">
    <text evidence="1">The sequence shown here is derived from an EMBL/GenBank/DDBJ whole genome shotgun (WGS) entry which is preliminary data.</text>
</comment>
<accession>A0A014NBB7</accession>
<reference evidence="1 2" key="1">
    <citation type="submission" date="2014-02" db="EMBL/GenBank/DDBJ databases">
        <title>The genome sequence of the entomopathogenic fungus Metarhizium robertsii ARSEF 2575.</title>
        <authorList>
            <person name="Giuliano Garisto Donzelli B."/>
            <person name="Roe B.A."/>
            <person name="Macmil S.L."/>
            <person name="Krasnoff S.B."/>
            <person name="Gibson D.M."/>
        </authorList>
    </citation>
    <scope>NUCLEOTIDE SEQUENCE [LARGE SCALE GENOMIC DNA]</scope>
    <source>
        <strain evidence="1 2">ARSEF 2575</strain>
    </source>
</reference>
<name>A0A014NBB7_9HYPO</name>
<gene>
    <name evidence="1" type="ORF">X797_008691</name>
</gene>
<evidence type="ECO:0000313" key="2">
    <source>
        <dbReference type="Proteomes" id="UP000030151"/>
    </source>
</evidence>
<evidence type="ECO:0000313" key="1">
    <source>
        <dbReference type="EMBL" id="EXU98301.1"/>
    </source>
</evidence>
<sequence length="245" mass="27997">MWGKTIYVITAPADVTATYRNPNLGFDGHLHAVLSRFGFSDDGLRRSWKTSNPHNDAGDKAVTTDVWGRDRLSFVYYLESLLKQQLLPGKKMDQVFGFFLNSMLDSLQPSILDYCTKSLFGKNNQVSLYSHCRYSMVDASIRSLFGCHFHDTEPNITKDVITFNDYGWHVFFQLPGVLGSAATEAKKLESRTSTLCLMLWAWILRCLMAFGRLGVHRMEDTVADNRDGHRKEYQTEDECHDQLCT</sequence>
<dbReference type="AlphaFoldDB" id="A0A014NBB7"/>
<protein>
    <submittedName>
        <fullName evidence="1">Uncharacterized protein</fullName>
    </submittedName>
</protein>
<dbReference type="EMBL" id="JELW01000028">
    <property type="protein sequence ID" value="EXU98301.1"/>
    <property type="molecule type" value="Genomic_DNA"/>
</dbReference>
<organism evidence="1 2">
    <name type="scientific">Metarhizium robertsii</name>
    <dbReference type="NCBI Taxonomy" id="568076"/>
    <lineage>
        <taxon>Eukaryota</taxon>
        <taxon>Fungi</taxon>
        <taxon>Dikarya</taxon>
        <taxon>Ascomycota</taxon>
        <taxon>Pezizomycotina</taxon>
        <taxon>Sordariomycetes</taxon>
        <taxon>Hypocreomycetidae</taxon>
        <taxon>Hypocreales</taxon>
        <taxon>Clavicipitaceae</taxon>
        <taxon>Metarhizium</taxon>
    </lineage>
</organism>
<dbReference type="HOGENOM" id="CLU_1133821_0_0_1"/>
<dbReference type="Proteomes" id="UP000030151">
    <property type="component" value="Unassembled WGS sequence"/>
</dbReference>
<proteinExistence type="predicted"/>